<evidence type="ECO:0000256" key="1">
    <source>
        <dbReference type="SAM" id="Phobius"/>
    </source>
</evidence>
<evidence type="ECO:0000313" key="2">
    <source>
        <dbReference type="EMBL" id="BDB97468.1"/>
    </source>
</evidence>
<dbReference type="AlphaFoldDB" id="A0AAQ4CNT7"/>
<proteinExistence type="predicted"/>
<dbReference type="GeneID" id="68865214"/>
<gene>
    <name evidence="2" type="ORF">SACC_04850</name>
</gene>
<keyword evidence="1" id="KW-1133">Transmembrane helix</keyword>
<sequence>MSYQQNPCMQLLVSFYSNLINQWYSEAIQNGVDINTHLRNKGKNGILMDMKKMSNIKQSDFCQCFQQIYKMLNNQPSAAISAILGLVIPGLPIAKDILDIIVGSALDYCGFTSQGNKLALVGIIGLALVAALALIGLAIKRR</sequence>
<evidence type="ECO:0000313" key="3">
    <source>
        <dbReference type="Proteomes" id="UP001319921"/>
    </source>
</evidence>
<feature type="transmembrane region" description="Helical" evidence="1">
    <location>
        <begin position="118"/>
        <end position="139"/>
    </location>
</feature>
<keyword evidence="1" id="KW-0472">Membrane</keyword>
<name>A0AAQ4CNT7_9CREN</name>
<organism evidence="2 3">
    <name type="scientific">Saccharolobus caldissimus</name>
    <dbReference type="NCBI Taxonomy" id="1702097"/>
    <lineage>
        <taxon>Archaea</taxon>
        <taxon>Thermoproteota</taxon>
        <taxon>Thermoprotei</taxon>
        <taxon>Sulfolobales</taxon>
        <taxon>Sulfolobaceae</taxon>
        <taxon>Saccharolobus</taxon>
    </lineage>
</organism>
<dbReference type="KEGG" id="scas:SACC_04850"/>
<dbReference type="EMBL" id="AP025226">
    <property type="protein sequence ID" value="BDB97468.1"/>
    <property type="molecule type" value="Genomic_DNA"/>
</dbReference>
<keyword evidence="3" id="KW-1185">Reference proteome</keyword>
<dbReference type="RefSeq" id="WP_229571461.1">
    <property type="nucleotide sequence ID" value="NZ_AP025226.1"/>
</dbReference>
<reference evidence="2 3" key="1">
    <citation type="journal article" date="2022" name="Microbiol. Resour. Announc.">
        <title>Complete Genome Sequence of the Hyperthermophilic and Acidophilic Archaeon Saccharolobus caldissimus Strain HS-3T.</title>
        <authorList>
            <person name="Sakai H.D."/>
            <person name="Kurosawa N."/>
        </authorList>
    </citation>
    <scope>NUCLEOTIDE SEQUENCE [LARGE SCALE GENOMIC DNA]</scope>
    <source>
        <strain evidence="2 3">JCM32116</strain>
    </source>
</reference>
<protein>
    <submittedName>
        <fullName evidence="2">Uncharacterized protein</fullName>
    </submittedName>
</protein>
<dbReference type="Proteomes" id="UP001319921">
    <property type="component" value="Chromosome"/>
</dbReference>
<accession>A0AAQ4CNT7</accession>
<feature type="transmembrane region" description="Helical" evidence="1">
    <location>
        <begin position="78"/>
        <end position="98"/>
    </location>
</feature>
<keyword evidence="1" id="KW-0812">Transmembrane</keyword>